<evidence type="ECO:0000313" key="1">
    <source>
        <dbReference type="EMBL" id="QTA90023.1"/>
    </source>
</evidence>
<accession>A0A975BR16</accession>
<dbReference type="AlphaFoldDB" id="A0A975BR16"/>
<protein>
    <submittedName>
        <fullName evidence="1">Uncharacterized protein</fullName>
    </submittedName>
</protein>
<keyword evidence="2" id="KW-1185">Reference proteome</keyword>
<evidence type="ECO:0000313" key="2">
    <source>
        <dbReference type="Proteomes" id="UP000663722"/>
    </source>
</evidence>
<proteinExistence type="predicted"/>
<sequence length="42" mass="4649">MKVRDPLMTPAGHLKSAFRLPGGGSRIYKVAYYCVVNFVFAS</sequence>
<reference evidence="1" key="1">
    <citation type="journal article" date="2021" name="Microb. Physiol.">
        <title>Proteogenomic Insights into the Physiology of Marine, Sulfate-Reducing, Filamentous Desulfonema limicola and Desulfonema magnum.</title>
        <authorList>
            <person name="Schnaars V."/>
            <person name="Wohlbrand L."/>
            <person name="Scheve S."/>
            <person name="Hinrichs C."/>
            <person name="Reinhardt R."/>
            <person name="Rabus R."/>
        </authorList>
    </citation>
    <scope>NUCLEOTIDE SEQUENCE</scope>
    <source>
        <strain evidence="1">4be13</strain>
    </source>
</reference>
<dbReference type="KEGG" id="dmm:dnm_060830"/>
<gene>
    <name evidence="1" type="ORF">dnm_060830</name>
</gene>
<organism evidence="1 2">
    <name type="scientific">Desulfonema magnum</name>
    <dbReference type="NCBI Taxonomy" id="45655"/>
    <lineage>
        <taxon>Bacteria</taxon>
        <taxon>Pseudomonadati</taxon>
        <taxon>Thermodesulfobacteriota</taxon>
        <taxon>Desulfobacteria</taxon>
        <taxon>Desulfobacterales</taxon>
        <taxon>Desulfococcaceae</taxon>
        <taxon>Desulfonema</taxon>
    </lineage>
</organism>
<name>A0A975BR16_9BACT</name>
<dbReference type="Proteomes" id="UP000663722">
    <property type="component" value="Chromosome"/>
</dbReference>
<dbReference type="EMBL" id="CP061800">
    <property type="protein sequence ID" value="QTA90023.1"/>
    <property type="molecule type" value="Genomic_DNA"/>
</dbReference>